<evidence type="ECO:0000259" key="2">
    <source>
        <dbReference type="PROSITE" id="PS51048"/>
    </source>
</evidence>
<dbReference type="InterPro" id="IPR044563">
    <property type="entry name" value="Sgt1-like"/>
</dbReference>
<dbReference type="PANTHER" id="PTHR45862">
    <property type="entry name" value="PROTEIN SGT1 HOMOLOG"/>
    <property type="match status" value="1"/>
</dbReference>
<dbReference type="EMBL" id="SPNW01000034">
    <property type="protein sequence ID" value="TIA88744.1"/>
    <property type="molecule type" value="Genomic_DNA"/>
</dbReference>
<organism evidence="3 4">
    <name type="scientific">Wallemia hederae</name>
    <dbReference type="NCBI Taxonomy" id="1540922"/>
    <lineage>
        <taxon>Eukaryota</taxon>
        <taxon>Fungi</taxon>
        <taxon>Dikarya</taxon>
        <taxon>Basidiomycota</taxon>
        <taxon>Wallemiomycotina</taxon>
        <taxon>Wallemiomycetes</taxon>
        <taxon>Wallemiales</taxon>
        <taxon>Wallemiaceae</taxon>
        <taxon>Wallemia</taxon>
    </lineage>
</organism>
<dbReference type="InterPro" id="IPR008978">
    <property type="entry name" value="HSP20-like_chaperone"/>
</dbReference>
<dbReference type="GO" id="GO:0051087">
    <property type="term" value="F:protein-folding chaperone binding"/>
    <property type="evidence" value="ECO:0007669"/>
    <property type="project" value="InterPro"/>
</dbReference>
<name>A0A4T0FMN4_9BASI</name>
<evidence type="ECO:0000313" key="3">
    <source>
        <dbReference type="EMBL" id="TIA88744.1"/>
    </source>
</evidence>
<keyword evidence="4" id="KW-1185">Reference proteome</keyword>
<feature type="compositionally biased region" description="Polar residues" evidence="1">
    <location>
        <begin position="81"/>
        <end position="94"/>
    </location>
</feature>
<comment type="caution">
    <text evidence="3">The sequence shown here is derived from an EMBL/GenBank/DDBJ whole genome shotgun (WGS) entry which is preliminary data.</text>
</comment>
<dbReference type="InterPro" id="IPR007699">
    <property type="entry name" value="SGS_dom"/>
</dbReference>
<sequence length="114" mass="12675">MKMEFELVKADKGVTWGGIVAEAEPAQSTQSTRKQTKDWNKIASIEAQDKEEQGDGNPDDFFKKLFAGADDDVRKAMMKSYQESGGTSLSTNWEEVSKGKVESKPPAGIEKKEW</sequence>
<dbReference type="OrthoDB" id="1898560at2759"/>
<dbReference type="Proteomes" id="UP000310189">
    <property type="component" value="Unassembled WGS sequence"/>
</dbReference>
<reference evidence="3 4" key="1">
    <citation type="submission" date="2019-03" db="EMBL/GenBank/DDBJ databases">
        <title>Sequencing 23 genomes of Wallemia ichthyophaga.</title>
        <authorList>
            <person name="Gostincar C."/>
        </authorList>
    </citation>
    <scope>NUCLEOTIDE SEQUENCE [LARGE SCALE GENOMIC DNA]</scope>
    <source>
        <strain evidence="3 4">EXF-5753</strain>
    </source>
</reference>
<protein>
    <recommendedName>
        <fullName evidence="2">SGS domain-containing protein</fullName>
    </recommendedName>
</protein>
<dbReference type="PROSITE" id="PS51048">
    <property type="entry name" value="SGS"/>
    <property type="match status" value="1"/>
</dbReference>
<accession>A0A4T0FMN4</accession>
<feature type="compositionally biased region" description="Basic and acidic residues" evidence="1">
    <location>
        <begin position="95"/>
        <end position="114"/>
    </location>
</feature>
<dbReference type="Pfam" id="PF05002">
    <property type="entry name" value="SGS"/>
    <property type="match status" value="1"/>
</dbReference>
<gene>
    <name evidence="3" type="ORF">E3P99_02424</name>
</gene>
<proteinExistence type="predicted"/>
<dbReference type="AlphaFoldDB" id="A0A4T0FMN4"/>
<feature type="domain" description="SGS" evidence="2">
    <location>
        <begin position="28"/>
        <end position="114"/>
    </location>
</feature>
<evidence type="ECO:0000313" key="4">
    <source>
        <dbReference type="Proteomes" id="UP000310189"/>
    </source>
</evidence>
<evidence type="ECO:0000256" key="1">
    <source>
        <dbReference type="SAM" id="MobiDB-lite"/>
    </source>
</evidence>
<dbReference type="SUPFAM" id="SSF49764">
    <property type="entry name" value="HSP20-like chaperones"/>
    <property type="match status" value="1"/>
</dbReference>
<feature type="region of interest" description="Disordered" evidence="1">
    <location>
        <begin position="80"/>
        <end position="114"/>
    </location>
</feature>